<accession>A0A9I9EJG4</accession>
<dbReference type="EnsemblPlants" id="MELO3C034583.2.1">
    <property type="protein sequence ID" value="MELO3C034583.2.1"/>
    <property type="gene ID" value="MELO3C034583.2"/>
</dbReference>
<feature type="region of interest" description="Disordered" evidence="1">
    <location>
        <begin position="1"/>
        <end position="29"/>
    </location>
</feature>
<organism evidence="2">
    <name type="scientific">Cucumis melo</name>
    <name type="common">Muskmelon</name>
    <dbReference type="NCBI Taxonomy" id="3656"/>
    <lineage>
        <taxon>Eukaryota</taxon>
        <taxon>Viridiplantae</taxon>
        <taxon>Streptophyta</taxon>
        <taxon>Embryophyta</taxon>
        <taxon>Tracheophyta</taxon>
        <taxon>Spermatophyta</taxon>
        <taxon>Magnoliopsida</taxon>
        <taxon>eudicotyledons</taxon>
        <taxon>Gunneridae</taxon>
        <taxon>Pentapetalae</taxon>
        <taxon>rosids</taxon>
        <taxon>fabids</taxon>
        <taxon>Cucurbitales</taxon>
        <taxon>Cucurbitaceae</taxon>
        <taxon>Benincaseae</taxon>
        <taxon>Cucumis</taxon>
    </lineage>
</organism>
<protein>
    <submittedName>
        <fullName evidence="2">Uncharacterized protein</fullName>
    </submittedName>
</protein>
<dbReference type="AlphaFoldDB" id="A0A9I9EJG4"/>
<dbReference type="Gramene" id="MELO3C034583.2.1">
    <property type="protein sequence ID" value="MELO3C034583.2.1"/>
    <property type="gene ID" value="MELO3C034583.2"/>
</dbReference>
<evidence type="ECO:0000313" key="2">
    <source>
        <dbReference type="EnsemblPlants" id="MELO3C034583.2.1"/>
    </source>
</evidence>
<feature type="compositionally biased region" description="Basic and acidic residues" evidence="1">
    <location>
        <begin position="11"/>
        <end position="28"/>
    </location>
</feature>
<evidence type="ECO:0000256" key="1">
    <source>
        <dbReference type="SAM" id="MobiDB-lite"/>
    </source>
</evidence>
<feature type="compositionally biased region" description="Basic residues" evidence="1">
    <location>
        <begin position="1"/>
        <end position="10"/>
    </location>
</feature>
<name>A0A9I9EJG4_CUCME</name>
<reference evidence="2" key="1">
    <citation type="submission" date="2023-03" db="UniProtKB">
        <authorList>
            <consortium name="EnsemblPlants"/>
        </authorList>
    </citation>
    <scope>IDENTIFICATION</scope>
</reference>
<proteinExistence type="predicted"/>
<sequence length="197" mass="22845">MVSKGNRKNKMKVESLKEKTTKHEERGKSSSAHFFNIRMTKIPNQFLNYLVRKQCHIKKSNVLIFNFNGHRAEFRLKEFCLVNGLKGHKFGRKKESSLKNAFFAHDEYKTRRDIERTFKGLGNEEKLLKSEEVAKNLGSHTSFEFDKELAKSLKRRLSDRCLILAVCSGIRCPLLVVCSDIERRIMRNGIDGNCCIC</sequence>